<name>A0A362XAE0_9FLAO</name>
<proteinExistence type="predicted"/>
<dbReference type="Gene3D" id="3.40.50.1110">
    <property type="entry name" value="SGNH hydrolase"/>
    <property type="match status" value="1"/>
</dbReference>
<dbReference type="RefSeq" id="WP_105472248.1">
    <property type="nucleotide sequence ID" value="NZ_PVEO01000001.1"/>
</dbReference>
<accession>A0A362XAE0</accession>
<dbReference type="Proteomes" id="UP000251545">
    <property type="component" value="Unassembled WGS sequence"/>
</dbReference>
<comment type="caution">
    <text evidence="3">The sequence shown here is derived from an EMBL/GenBank/DDBJ whole genome shotgun (WGS) entry which is preliminary data.</text>
</comment>
<organism evidence="3 4">
    <name type="scientific">Jejuia pallidilutea</name>
    <dbReference type="NCBI Taxonomy" id="504487"/>
    <lineage>
        <taxon>Bacteria</taxon>
        <taxon>Pseudomonadati</taxon>
        <taxon>Bacteroidota</taxon>
        <taxon>Flavobacteriia</taxon>
        <taxon>Flavobacteriales</taxon>
        <taxon>Flavobacteriaceae</taxon>
        <taxon>Jejuia</taxon>
    </lineage>
</organism>
<feature type="domain" description="Sialate O-acetylesterase" evidence="2">
    <location>
        <begin position="34"/>
        <end position="255"/>
    </location>
</feature>
<dbReference type="PROSITE" id="PS51257">
    <property type="entry name" value="PROKAR_LIPOPROTEIN"/>
    <property type="match status" value="1"/>
</dbReference>
<dbReference type="InterPro" id="IPR052940">
    <property type="entry name" value="Carb_Esterase_6"/>
</dbReference>
<dbReference type="GO" id="GO:0016788">
    <property type="term" value="F:hydrolase activity, acting on ester bonds"/>
    <property type="evidence" value="ECO:0007669"/>
    <property type="project" value="UniProtKB-ARBA"/>
</dbReference>
<reference evidence="3 4" key="1">
    <citation type="submission" date="2018-02" db="EMBL/GenBank/DDBJ databases">
        <title>Genomic Encyclopedia of Archaeal and Bacterial Type Strains, Phase II (KMG-II): from individual species to whole genera.</title>
        <authorList>
            <person name="Goeker M."/>
        </authorList>
    </citation>
    <scope>NUCLEOTIDE SEQUENCE [LARGE SCALE GENOMIC DNA]</scope>
    <source>
        <strain evidence="3 4">DSM 21165</strain>
    </source>
</reference>
<dbReference type="InterPro" id="IPR005181">
    <property type="entry name" value="SASA"/>
</dbReference>
<evidence type="ECO:0000259" key="2">
    <source>
        <dbReference type="Pfam" id="PF03629"/>
    </source>
</evidence>
<evidence type="ECO:0000313" key="3">
    <source>
        <dbReference type="EMBL" id="PQV51171.1"/>
    </source>
</evidence>
<dbReference type="SUPFAM" id="SSF52266">
    <property type="entry name" value="SGNH hydrolase"/>
    <property type="match status" value="1"/>
</dbReference>
<dbReference type="InterPro" id="IPR036514">
    <property type="entry name" value="SGNH_hydro_sf"/>
</dbReference>
<evidence type="ECO:0000313" key="4">
    <source>
        <dbReference type="Proteomes" id="UP000251545"/>
    </source>
</evidence>
<sequence>MNSFKTKARLLLVTAFLYGCKTPKYLTNKVPNDMEVYLLIGQSNMAGRAIIEPQDSDSLEHVFLFTGEKGNIWNKAVNPLNTYSTVRKKLSMQKLGPGYAFAKAMIKANPNKNIGLVVNAKGGTSIEEWAPNGTLYQQAVIRTSKALKNGVLKGVLWHQGESNTAHYNTYMPKLITLIKAIRNDFNLPNLPFVVGQLSPDKPERINFNKMLLELPKSIIHTAVVKTDSTSTIDKTHFDSASQRLLGRRYAEEMLKLLD</sequence>
<gene>
    <name evidence="3" type="ORF">CLV33_10191</name>
</gene>
<protein>
    <recommendedName>
        <fullName evidence="2">Sialate O-acetylesterase domain-containing protein</fullName>
    </recommendedName>
</protein>
<dbReference type="PANTHER" id="PTHR31988:SF19">
    <property type="entry name" value="9-O-ACETYL-N-ACETYLNEURAMINIC ACID DEACETYLASE-RELATED"/>
    <property type="match status" value="1"/>
</dbReference>
<dbReference type="PANTHER" id="PTHR31988">
    <property type="entry name" value="ESTERASE, PUTATIVE (DUF303)-RELATED"/>
    <property type="match status" value="1"/>
</dbReference>
<keyword evidence="1" id="KW-0378">Hydrolase</keyword>
<dbReference type="EMBL" id="PVEO01000001">
    <property type="protein sequence ID" value="PQV51171.1"/>
    <property type="molecule type" value="Genomic_DNA"/>
</dbReference>
<dbReference type="AlphaFoldDB" id="A0A362XAE0"/>
<evidence type="ECO:0000256" key="1">
    <source>
        <dbReference type="ARBA" id="ARBA00022801"/>
    </source>
</evidence>
<dbReference type="Pfam" id="PF03629">
    <property type="entry name" value="SASA"/>
    <property type="match status" value="1"/>
</dbReference>